<organism evidence="1 2">
    <name type="scientific">Halocaridina rubra</name>
    <name type="common">Hawaiian red shrimp</name>
    <dbReference type="NCBI Taxonomy" id="373956"/>
    <lineage>
        <taxon>Eukaryota</taxon>
        <taxon>Metazoa</taxon>
        <taxon>Ecdysozoa</taxon>
        <taxon>Arthropoda</taxon>
        <taxon>Crustacea</taxon>
        <taxon>Multicrustacea</taxon>
        <taxon>Malacostraca</taxon>
        <taxon>Eumalacostraca</taxon>
        <taxon>Eucarida</taxon>
        <taxon>Decapoda</taxon>
        <taxon>Pleocyemata</taxon>
        <taxon>Caridea</taxon>
        <taxon>Atyoidea</taxon>
        <taxon>Atyidae</taxon>
        <taxon>Halocaridina</taxon>
    </lineage>
</organism>
<keyword evidence="2" id="KW-1185">Reference proteome</keyword>
<dbReference type="AlphaFoldDB" id="A0AAN8WPC4"/>
<dbReference type="Proteomes" id="UP001381693">
    <property type="component" value="Unassembled WGS sequence"/>
</dbReference>
<keyword evidence="1" id="KW-0675">Receptor</keyword>
<sequence>MSPPGLLRLQEIFQSIRPTRADFKIRLVQRVETAKDALGYLKSLERINRWSKKYVVLDCGTEMAKKLIIGHVRDVQMGRRNYHYLLSGLVSTWRGEGGSAKKCLEVTYSGALIVRGECKGGSAMEC</sequence>
<comment type="caution">
    <text evidence="1">The sequence shown here is derived from an EMBL/GenBank/DDBJ whole genome shotgun (WGS) entry which is preliminary data.</text>
</comment>
<protein>
    <submittedName>
        <fullName evidence="1">Glutamate receptor 2</fullName>
    </submittedName>
</protein>
<accession>A0AAN8WPC4</accession>
<gene>
    <name evidence="1" type="primary">GRIA2_3</name>
    <name evidence="1" type="ORF">SK128_021877</name>
</gene>
<proteinExistence type="predicted"/>
<name>A0AAN8WPC4_HALRR</name>
<evidence type="ECO:0000313" key="1">
    <source>
        <dbReference type="EMBL" id="KAK7037719.1"/>
    </source>
</evidence>
<evidence type="ECO:0000313" key="2">
    <source>
        <dbReference type="Proteomes" id="UP001381693"/>
    </source>
</evidence>
<dbReference type="EMBL" id="JAXCGZ010022075">
    <property type="protein sequence ID" value="KAK7037719.1"/>
    <property type="molecule type" value="Genomic_DNA"/>
</dbReference>
<reference evidence="1 2" key="1">
    <citation type="submission" date="2023-11" db="EMBL/GenBank/DDBJ databases">
        <title>Halocaridina rubra genome assembly.</title>
        <authorList>
            <person name="Smith C."/>
        </authorList>
    </citation>
    <scope>NUCLEOTIDE SEQUENCE [LARGE SCALE GENOMIC DNA]</scope>
    <source>
        <strain evidence="1">EP-1</strain>
        <tissue evidence="1">Whole</tissue>
    </source>
</reference>
<dbReference type="Gene3D" id="3.40.50.2300">
    <property type="match status" value="1"/>
</dbReference>